<dbReference type="EMBL" id="MNAD01000924">
    <property type="protein sequence ID" value="OJT09368.1"/>
    <property type="molecule type" value="Genomic_DNA"/>
</dbReference>
<comment type="caution">
    <text evidence="1">The sequence shown here is derived from an EMBL/GenBank/DDBJ whole genome shotgun (WGS) entry which is preliminary data.</text>
</comment>
<reference evidence="1 2" key="1">
    <citation type="submission" date="2016-10" db="EMBL/GenBank/DDBJ databases">
        <title>Genome sequence of the basidiomycete white-rot fungus Trametes pubescens.</title>
        <authorList>
            <person name="Makela M.R."/>
            <person name="Granchi Z."/>
            <person name="Peng M."/>
            <person name="De Vries R.P."/>
            <person name="Grigoriev I."/>
            <person name="Riley R."/>
            <person name="Hilden K."/>
        </authorList>
    </citation>
    <scope>NUCLEOTIDE SEQUENCE [LARGE SCALE GENOMIC DNA]</scope>
    <source>
        <strain evidence="1 2">FBCC735</strain>
    </source>
</reference>
<keyword evidence="2" id="KW-1185">Reference proteome</keyword>
<evidence type="ECO:0000313" key="2">
    <source>
        <dbReference type="Proteomes" id="UP000184267"/>
    </source>
</evidence>
<sequence length="144" mass="15978">MPLDAAHAIWADTGFNYSGSQILSQSFAMICGALVPLSLQICLDKEPDTKVAATHRRSVMSYLRELLQLDMSELSRDTARVRKLERLVAQAHGLRTTTETSIHADTSTTLAPLKTHQRPFFQAIHHIGTRRATTDCGINGDKMM</sequence>
<protein>
    <submittedName>
        <fullName evidence="1">Uncharacterized protein</fullName>
    </submittedName>
</protein>
<proteinExistence type="predicted"/>
<gene>
    <name evidence="1" type="ORF">TRAPUB_14150</name>
</gene>
<dbReference type="AlphaFoldDB" id="A0A1M2VP74"/>
<dbReference type="OMA" id="QSFAMIC"/>
<dbReference type="Proteomes" id="UP000184267">
    <property type="component" value="Unassembled WGS sequence"/>
</dbReference>
<name>A0A1M2VP74_TRAPU</name>
<organism evidence="1 2">
    <name type="scientific">Trametes pubescens</name>
    <name type="common">White-rot fungus</name>
    <dbReference type="NCBI Taxonomy" id="154538"/>
    <lineage>
        <taxon>Eukaryota</taxon>
        <taxon>Fungi</taxon>
        <taxon>Dikarya</taxon>
        <taxon>Basidiomycota</taxon>
        <taxon>Agaricomycotina</taxon>
        <taxon>Agaricomycetes</taxon>
        <taxon>Polyporales</taxon>
        <taxon>Polyporaceae</taxon>
        <taxon>Trametes</taxon>
    </lineage>
</organism>
<accession>A0A1M2VP74</accession>
<evidence type="ECO:0000313" key="1">
    <source>
        <dbReference type="EMBL" id="OJT09368.1"/>
    </source>
</evidence>